<feature type="region of interest" description="Disordered" evidence="1">
    <location>
        <begin position="29"/>
        <end position="69"/>
    </location>
</feature>
<accession>A0A6C0JH96</accession>
<organism evidence="2">
    <name type="scientific">viral metagenome</name>
    <dbReference type="NCBI Taxonomy" id="1070528"/>
    <lineage>
        <taxon>unclassified sequences</taxon>
        <taxon>metagenomes</taxon>
        <taxon>organismal metagenomes</taxon>
    </lineage>
</organism>
<evidence type="ECO:0000313" key="2">
    <source>
        <dbReference type="EMBL" id="QHU04743.1"/>
    </source>
</evidence>
<protein>
    <submittedName>
        <fullName evidence="2">Uncharacterized protein</fullName>
    </submittedName>
</protein>
<dbReference type="AlphaFoldDB" id="A0A6C0JH96"/>
<evidence type="ECO:0000256" key="1">
    <source>
        <dbReference type="SAM" id="MobiDB-lite"/>
    </source>
</evidence>
<dbReference type="EMBL" id="MN740404">
    <property type="protein sequence ID" value="QHU04743.1"/>
    <property type="molecule type" value="Genomic_DNA"/>
</dbReference>
<feature type="compositionally biased region" description="Basic residues" evidence="1">
    <location>
        <begin position="53"/>
        <end position="69"/>
    </location>
</feature>
<sequence>MAGEKWFQFVTRIKNETGAKSLKAAMKIASKRKSEWKRDGKRDGASEGAPMGKTKKTTTRRNKSGKNKM</sequence>
<proteinExistence type="predicted"/>
<reference evidence="2" key="1">
    <citation type="journal article" date="2020" name="Nature">
        <title>Giant virus diversity and host interactions through global metagenomics.</title>
        <authorList>
            <person name="Schulz F."/>
            <person name="Roux S."/>
            <person name="Paez-Espino D."/>
            <person name="Jungbluth S."/>
            <person name="Walsh D.A."/>
            <person name="Denef V.J."/>
            <person name="McMahon K.D."/>
            <person name="Konstantinidis K.T."/>
            <person name="Eloe-Fadrosh E.A."/>
            <person name="Kyrpides N.C."/>
            <person name="Woyke T."/>
        </authorList>
    </citation>
    <scope>NUCLEOTIDE SEQUENCE</scope>
    <source>
        <strain evidence="2">GVMAG-M-3300027708-5</strain>
    </source>
</reference>
<feature type="compositionally biased region" description="Basic and acidic residues" evidence="1">
    <location>
        <begin position="32"/>
        <end position="45"/>
    </location>
</feature>
<name>A0A6C0JH96_9ZZZZ</name>